<gene>
    <name evidence="1" type="ORF">BILFYP9_03724</name>
</gene>
<protein>
    <submittedName>
        <fullName evidence="1">Uncharacterized protein</fullName>
    </submittedName>
</protein>
<proteinExistence type="predicted"/>
<organism evidence="1">
    <name type="scientific">Bacteroides intestinalis</name>
    <dbReference type="NCBI Taxonomy" id="329854"/>
    <lineage>
        <taxon>Bacteria</taxon>
        <taxon>Pseudomonadati</taxon>
        <taxon>Bacteroidota</taxon>
        <taxon>Bacteroidia</taxon>
        <taxon>Bacteroidales</taxon>
        <taxon>Bacteroidaceae</taxon>
        <taxon>Bacteroides</taxon>
    </lineage>
</organism>
<accession>A0A6N2WSB1</accession>
<dbReference type="EMBL" id="CACRSU010000048">
    <property type="protein sequence ID" value="VYT44602.1"/>
    <property type="molecule type" value="Genomic_DNA"/>
</dbReference>
<evidence type="ECO:0000313" key="1">
    <source>
        <dbReference type="EMBL" id="VYT44602.1"/>
    </source>
</evidence>
<name>A0A6N2WSB1_9BACE</name>
<dbReference type="AlphaFoldDB" id="A0A6N2WSB1"/>
<reference evidence="1" key="1">
    <citation type="submission" date="2019-11" db="EMBL/GenBank/DDBJ databases">
        <authorList>
            <person name="Feng L."/>
        </authorList>
    </citation>
    <scope>NUCLEOTIDE SEQUENCE</scope>
    <source>
        <strain evidence="1">BintestinalisLFYP9</strain>
    </source>
</reference>
<sequence length="34" mass="4087">MALMNFTYNIYRPIEIMNIIFINLPNRVPDVFGR</sequence>